<evidence type="ECO:0000313" key="3">
    <source>
        <dbReference type="Proteomes" id="UP000193067"/>
    </source>
</evidence>
<reference evidence="2 3" key="1">
    <citation type="journal article" date="2015" name="Biotechnol. Biofuels">
        <title>Enhanced degradation of softwood versus hardwood by the white-rot fungus Pycnoporus coccineus.</title>
        <authorList>
            <person name="Couturier M."/>
            <person name="Navarro D."/>
            <person name="Chevret D."/>
            <person name="Henrissat B."/>
            <person name="Piumi F."/>
            <person name="Ruiz-Duenas F.J."/>
            <person name="Martinez A.T."/>
            <person name="Grigoriev I.V."/>
            <person name="Riley R."/>
            <person name="Lipzen A."/>
            <person name="Berrin J.G."/>
            <person name="Master E.R."/>
            <person name="Rosso M.N."/>
        </authorList>
    </citation>
    <scope>NUCLEOTIDE SEQUENCE [LARGE SCALE GENOMIC DNA]</scope>
    <source>
        <strain evidence="2 3">BRFM310</strain>
    </source>
</reference>
<evidence type="ECO:0000256" key="1">
    <source>
        <dbReference type="SAM" id="MobiDB-lite"/>
    </source>
</evidence>
<evidence type="ECO:0000313" key="2">
    <source>
        <dbReference type="EMBL" id="OSD07040.1"/>
    </source>
</evidence>
<gene>
    <name evidence="2" type="ORF">PYCCODRAFT_1431220</name>
</gene>
<organism evidence="2 3">
    <name type="scientific">Trametes coccinea (strain BRFM310)</name>
    <name type="common">Pycnoporus coccineus</name>
    <dbReference type="NCBI Taxonomy" id="1353009"/>
    <lineage>
        <taxon>Eukaryota</taxon>
        <taxon>Fungi</taxon>
        <taxon>Dikarya</taxon>
        <taxon>Basidiomycota</taxon>
        <taxon>Agaricomycotina</taxon>
        <taxon>Agaricomycetes</taxon>
        <taxon>Polyporales</taxon>
        <taxon>Polyporaceae</taxon>
        <taxon>Trametes</taxon>
    </lineage>
</organism>
<accession>A0A1Y2J0V5</accession>
<dbReference type="EMBL" id="KZ084089">
    <property type="protein sequence ID" value="OSD07040.1"/>
    <property type="molecule type" value="Genomic_DNA"/>
</dbReference>
<protein>
    <submittedName>
        <fullName evidence="2">Uncharacterized protein</fullName>
    </submittedName>
</protein>
<proteinExistence type="predicted"/>
<dbReference type="OrthoDB" id="3220849at2759"/>
<name>A0A1Y2J0V5_TRAC3</name>
<dbReference type="Proteomes" id="UP000193067">
    <property type="component" value="Unassembled WGS sequence"/>
</dbReference>
<feature type="region of interest" description="Disordered" evidence="1">
    <location>
        <begin position="53"/>
        <end position="80"/>
    </location>
</feature>
<sequence length="133" mass="15303">MYFPHPTLCISAVHRERGVRRIFDSERLLDAVLYKNELCSTLCHVYDPFTTIMPSDPPSPARPQRPTHPRTQTTTARSALTPAQAIAQAWMRESPESQQKWRKADALAKEKYMNPIRWNTAGRSPERKDKGKL</sequence>
<keyword evidence="3" id="KW-1185">Reference proteome</keyword>
<dbReference type="AlphaFoldDB" id="A0A1Y2J0V5"/>